<dbReference type="HOGENOM" id="CLU_066193_5_0_7"/>
<keyword evidence="2" id="KW-0238">DNA-binding</keyword>
<dbReference type="Gene3D" id="1.10.10.60">
    <property type="entry name" value="Homeodomain-like"/>
    <property type="match status" value="1"/>
</dbReference>
<dbReference type="KEGG" id="msd:MYSTI_01761"/>
<keyword evidence="3" id="KW-0804">Transcription</keyword>
<dbReference type="InterPro" id="IPR009057">
    <property type="entry name" value="Homeodomain-like_sf"/>
</dbReference>
<dbReference type="Proteomes" id="UP000011131">
    <property type="component" value="Chromosome"/>
</dbReference>
<keyword evidence="6" id="KW-1185">Reference proteome</keyword>
<dbReference type="GO" id="GO:0043565">
    <property type="term" value="F:sequence-specific DNA binding"/>
    <property type="evidence" value="ECO:0007669"/>
    <property type="project" value="InterPro"/>
</dbReference>
<dbReference type="Pfam" id="PF20240">
    <property type="entry name" value="DUF6597"/>
    <property type="match status" value="1"/>
</dbReference>
<dbReference type="EMBL" id="CP004025">
    <property type="protein sequence ID" value="AGC43093.1"/>
    <property type="molecule type" value="Genomic_DNA"/>
</dbReference>
<dbReference type="Pfam" id="PF12833">
    <property type="entry name" value="HTH_18"/>
    <property type="match status" value="1"/>
</dbReference>
<dbReference type="GO" id="GO:0003700">
    <property type="term" value="F:DNA-binding transcription factor activity"/>
    <property type="evidence" value="ECO:0007669"/>
    <property type="project" value="InterPro"/>
</dbReference>
<dbReference type="AlphaFoldDB" id="L7U4K5"/>
<sequence>MGAALIQVARQIRERTRGGLQKRDTPTECAAVSRPRIDAPRGVLQRQAPQGKVAHERFAPAPDLEPYIQHFWIVRWDLRGEPPLLAETLPHPCIHLVFEKGQARIAGVHSRRFRQWLRGHARVFGIKFRPAAFQPVLGKPLSTLTDRTVSLRSVFGPESDALKATLLTEPDLHRCVAQAQDFLRPRLPPMPPLIARLRDLVERLAQDASLTRMEQVAELAGMEPRNLQRRFRAAVGVSPKWVLQRYRLHEAAEQLARPDAPDMATLALQLGYFDQSHFIRDFKALVGCAPGEYAARAAASRTRPAK</sequence>
<dbReference type="SUPFAM" id="SSF46689">
    <property type="entry name" value="Homeodomain-like"/>
    <property type="match status" value="1"/>
</dbReference>
<proteinExistence type="predicted"/>
<dbReference type="OrthoDB" id="112032at2"/>
<protein>
    <submittedName>
        <fullName evidence="5">AraC family transcriptional regulator</fullName>
    </submittedName>
</protein>
<reference evidence="5 6" key="1">
    <citation type="journal article" date="2013" name="Genome Announc.">
        <title>Complete genome sequence of Myxococcus stipitatus strain DSM 14675, a fruiting myxobacterium.</title>
        <authorList>
            <person name="Huntley S."/>
            <person name="Kneip S."/>
            <person name="Treuner-Lange A."/>
            <person name="Sogaard-Andersen L."/>
        </authorList>
    </citation>
    <scope>NUCLEOTIDE SEQUENCE [LARGE SCALE GENOMIC DNA]</scope>
    <source>
        <strain evidence="6">DSM 14675 / JCM 12634 / Mx s8</strain>
    </source>
</reference>
<evidence type="ECO:0000259" key="4">
    <source>
        <dbReference type="PROSITE" id="PS01124"/>
    </source>
</evidence>
<keyword evidence="1" id="KW-0805">Transcription regulation</keyword>
<dbReference type="PATRIC" id="fig|1278073.3.peg.1809"/>
<feature type="domain" description="HTH araC/xylS-type" evidence="4">
    <location>
        <begin position="195"/>
        <end position="296"/>
    </location>
</feature>
<dbReference type="InterPro" id="IPR046532">
    <property type="entry name" value="DUF6597"/>
</dbReference>
<dbReference type="PROSITE" id="PS00041">
    <property type="entry name" value="HTH_ARAC_FAMILY_1"/>
    <property type="match status" value="2"/>
</dbReference>
<evidence type="ECO:0000256" key="1">
    <source>
        <dbReference type="ARBA" id="ARBA00023015"/>
    </source>
</evidence>
<dbReference type="InterPro" id="IPR018062">
    <property type="entry name" value="HTH_AraC-typ_CS"/>
</dbReference>
<organism evidence="5 6">
    <name type="scientific">Myxococcus stipitatus (strain DSM 14675 / JCM 12634 / Mx s8)</name>
    <dbReference type="NCBI Taxonomy" id="1278073"/>
    <lineage>
        <taxon>Bacteria</taxon>
        <taxon>Pseudomonadati</taxon>
        <taxon>Myxococcota</taxon>
        <taxon>Myxococcia</taxon>
        <taxon>Myxococcales</taxon>
        <taxon>Cystobacterineae</taxon>
        <taxon>Myxococcaceae</taxon>
        <taxon>Myxococcus</taxon>
    </lineage>
</organism>
<evidence type="ECO:0000313" key="5">
    <source>
        <dbReference type="EMBL" id="AGC43093.1"/>
    </source>
</evidence>
<accession>L7U4K5</accession>
<gene>
    <name evidence="5" type="ordered locus">MYSTI_01761</name>
</gene>
<dbReference type="PROSITE" id="PS01124">
    <property type="entry name" value="HTH_ARAC_FAMILY_2"/>
    <property type="match status" value="1"/>
</dbReference>
<dbReference type="InterPro" id="IPR018060">
    <property type="entry name" value="HTH_AraC"/>
</dbReference>
<evidence type="ECO:0000256" key="3">
    <source>
        <dbReference type="ARBA" id="ARBA00023163"/>
    </source>
</evidence>
<dbReference type="STRING" id="1278073.MYSTI_01761"/>
<name>L7U4K5_MYXSD</name>
<dbReference type="eggNOG" id="COG2207">
    <property type="taxonomic scope" value="Bacteria"/>
</dbReference>
<dbReference type="PANTHER" id="PTHR46796">
    <property type="entry name" value="HTH-TYPE TRANSCRIPTIONAL ACTIVATOR RHAS-RELATED"/>
    <property type="match status" value="1"/>
</dbReference>
<dbReference type="InterPro" id="IPR050204">
    <property type="entry name" value="AraC_XylS_family_regulators"/>
</dbReference>
<evidence type="ECO:0000256" key="2">
    <source>
        <dbReference type="ARBA" id="ARBA00023125"/>
    </source>
</evidence>
<evidence type="ECO:0000313" key="6">
    <source>
        <dbReference type="Proteomes" id="UP000011131"/>
    </source>
</evidence>
<dbReference type="SMART" id="SM00342">
    <property type="entry name" value="HTH_ARAC"/>
    <property type="match status" value="1"/>
</dbReference>